<feature type="region of interest" description="Disordered" evidence="2">
    <location>
        <begin position="604"/>
        <end position="630"/>
    </location>
</feature>
<dbReference type="GO" id="GO:0016887">
    <property type="term" value="F:ATP hydrolysis activity"/>
    <property type="evidence" value="ECO:0007669"/>
    <property type="project" value="TreeGrafter"/>
</dbReference>
<name>U6KXE1_EIMTE</name>
<dbReference type="SUPFAM" id="SSF52540">
    <property type="entry name" value="P-loop containing nucleoside triphosphate hydrolases"/>
    <property type="match status" value="1"/>
</dbReference>
<evidence type="ECO:0000256" key="1">
    <source>
        <dbReference type="PROSITE-ProRule" id="PRU00283"/>
    </source>
</evidence>
<dbReference type="VEuPathDB" id="ToxoDB:ETH2_1115700"/>
<dbReference type="GeneID" id="25251921"/>
<keyword evidence="1" id="KW-0067">ATP-binding</keyword>
<comment type="similarity">
    <text evidence="1">Belongs to the TRAFAC class myosin-kinesin ATPase superfamily. Kinesin family.</text>
</comment>
<dbReference type="InterPro" id="IPR027640">
    <property type="entry name" value="Kinesin-like_fam"/>
</dbReference>
<keyword evidence="1" id="KW-0547">Nucleotide-binding</keyword>
<feature type="region of interest" description="Disordered" evidence="2">
    <location>
        <begin position="497"/>
        <end position="518"/>
    </location>
</feature>
<organism evidence="4 5">
    <name type="scientific">Eimeria tenella</name>
    <name type="common">Coccidian parasite</name>
    <dbReference type="NCBI Taxonomy" id="5802"/>
    <lineage>
        <taxon>Eukaryota</taxon>
        <taxon>Sar</taxon>
        <taxon>Alveolata</taxon>
        <taxon>Apicomplexa</taxon>
        <taxon>Conoidasida</taxon>
        <taxon>Coccidia</taxon>
        <taxon>Eucoccidiorida</taxon>
        <taxon>Eimeriorina</taxon>
        <taxon>Eimeriidae</taxon>
        <taxon>Eimeria</taxon>
    </lineage>
</organism>
<dbReference type="GO" id="GO:0005871">
    <property type="term" value="C:kinesin complex"/>
    <property type="evidence" value="ECO:0007669"/>
    <property type="project" value="TreeGrafter"/>
</dbReference>
<sequence>MHTFLRIRPPSPSSSKAPQCIQCVDVSPSCPLLSRAQSIAEVTAVEGAQQFHGSLPTGSAVEGIIKRGYTGSPRSLTCTGDKLNGLKGVVSLASGRSRAHTNLSEKEAENCLKNFQNPQTRIICTHIPSVHRAASVVVLPPLGSKPTNTWRKAERPASRVSQSRPQHEGSQISSVQYGSKVQKPKLTTTTASVAAPPRHQRSEQPAFCPRSPSGQKDYEGPFRFGGLLLQDTSQETVFQSVGRPAADAVLGGANACIAMYGASGSGKTYTMVGPHGRNPSHFHRCASSRGVDGSKNWGLALRALEYVMNALVAGEKEGIPQGLVTFSAAEVYCEKLRDLLRPPGDLKENAAVQQKGYSSKSFTVPQWRSGGFSAVSSVRVTTAEDAVAAALRALSRRVCRATAANRYSSRSHVLLCLSVNHPDTQKKKSCLYLVDLAGAERQPLECCDAPDGENSLYPSPAPSKALLAQEVGPFRIASDLSSSAGVFKLMSSTDKSSLQSGLGTAEEPLEGPCSSRSETKYGPHDGCGHVSMVFTVSSKAADRNATLQTLRFAALVSRLGPFCLSPSRRRISSNWVPPGTATRQRKGCEPRGIAALGAASDSAKAATAAPSTKPPGASSATKTVGEGTEAVRKPEVAAVASRFGATVAARTAPARSGAAAGTRTTAATNIAHVPPTENTATKPTIKTLASTGNRMAVPVVKDEPKAERPVRLRIARAKVSAAAKTGSSRWATENPRGSSDPSLNFVSLSREQPPCGTAQHQVCGEHRNGFPGVFCMGPLTAPRKAVQRDSSAKAPVQIAPKMAEPQALKSQIVTSNGRRQQDTSPLTTEVDFRRCHSEPARWRKRVICCHCCCSYRCCCGGWAYHSQNRDINRCIAGYGDNRGAAAAAWAVAAAGTPPQKSCAPLHK</sequence>
<dbReference type="PROSITE" id="PS50067">
    <property type="entry name" value="KINESIN_MOTOR_2"/>
    <property type="match status" value="1"/>
</dbReference>
<gene>
    <name evidence="4" type="ORF">ETH_00013785</name>
</gene>
<dbReference type="GO" id="GO:0008574">
    <property type="term" value="F:plus-end-directed microtubule motor activity"/>
    <property type="evidence" value="ECO:0007669"/>
    <property type="project" value="TreeGrafter"/>
</dbReference>
<dbReference type="InterPro" id="IPR036961">
    <property type="entry name" value="Kinesin_motor_dom_sf"/>
</dbReference>
<feature type="compositionally biased region" description="Polar residues" evidence="2">
    <location>
        <begin position="725"/>
        <end position="742"/>
    </location>
</feature>
<dbReference type="InterPro" id="IPR001752">
    <property type="entry name" value="Kinesin_motor_dom"/>
</dbReference>
<feature type="binding site" evidence="1">
    <location>
        <begin position="261"/>
        <end position="268"/>
    </location>
    <ligand>
        <name>ATP</name>
        <dbReference type="ChEBI" id="CHEBI:30616"/>
    </ligand>
</feature>
<feature type="region of interest" description="Disordered" evidence="2">
    <location>
        <begin position="722"/>
        <end position="742"/>
    </location>
</feature>
<protein>
    <recommendedName>
        <fullName evidence="3">Kinesin motor domain-containing protein</fullName>
    </recommendedName>
</protein>
<feature type="compositionally biased region" description="Polar residues" evidence="2">
    <location>
        <begin position="159"/>
        <end position="192"/>
    </location>
</feature>
<dbReference type="OrthoDB" id="348738at2759"/>
<dbReference type="PRINTS" id="PR00380">
    <property type="entry name" value="KINESINHEAVY"/>
</dbReference>
<evidence type="ECO:0000313" key="5">
    <source>
        <dbReference type="Proteomes" id="UP000030747"/>
    </source>
</evidence>
<accession>U6KXE1</accession>
<dbReference type="VEuPathDB" id="ToxoDB:ETH_00013785"/>
<dbReference type="GO" id="GO:0007018">
    <property type="term" value="P:microtubule-based movement"/>
    <property type="evidence" value="ECO:0007669"/>
    <property type="project" value="InterPro"/>
</dbReference>
<feature type="domain" description="Kinesin motor" evidence="3">
    <location>
        <begin position="156"/>
        <end position="442"/>
    </location>
</feature>
<keyword evidence="1" id="KW-0505">Motor protein</keyword>
<dbReference type="Proteomes" id="UP000030747">
    <property type="component" value="Unassembled WGS sequence"/>
</dbReference>
<dbReference type="OMA" id="RIICTHI"/>
<reference evidence="4" key="1">
    <citation type="submission" date="2013-10" db="EMBL/GenBank/DDBJ databases">
        <title>Genomic analysis of the causative agents of coccidiosis in chickens.</title>
        <authorList>
            <person name="Reid A.J."/>
            <person name="Blake D."/>
            <person name="Billington K."/>
            <person name="Browne H."/>
            <person name="Dunn M."/>
            <person name="Hung S."/>
            <person name="Kawahara F."/>
            <person name="Miranda-Saavedra D."/>
            <person name="Mourier T."/>
            <person name="Nagra H."/>
            <person name="Otto T.D."/>
            <person name="Rawlings N."/>
            <person name="Sanchez A."/>
            <person name="Sanders M."/>
            <person name="Subramaniam C."/>
            <person name="Tay Y."/>
            <person name="Dear P."/>
            <person name="Doerig C."/>
            <person name="Gruber A."/>
            <person name="Parkinson J."/>
            <person name="Shirley M."/>
            <person name="Wan K.L."/>
            <person name="Berriman M."/>
            <person name="Tomley F."/>
            <person name="Pain A."/>
        </authorList>
    </citation>
    <scope>NUCLEOTIDE SEQUENCE [LARGE SCALE GENOMIC DNA]</scope>
    <source>
        <strain evidence="4">Houghton</strain>
    </source>
</reference>
<evidence type="ECO:0000256" key="2">
    <source>
        <dbReference type="SAM" id="MobiDB-lite"/>
    </source>
</evidence>
<dbReference type="GO" id="GO:0005874">
    <property type="term" value="C:microtubule"/>
    <property type="evidence" value="ECO:0007669"/>
    <property type="project" value="TreeGrafter"/>
</dbReference>
<reference evidence="4" key="2">
    <citation type="submission" date="2013-10" db="EMBL/GenBank/DDBJ databases">
        <authorList>
            <person name="Aslett M."/>
        </authorList>
    </citation>
    <scope>NUCLEOTIDE SEQUENCE [LARGE SCALE GENOMIC DNA]</scope>
    <source>
        <strain evidence="4">Houghton</strain>
    </source>
</reference>
<dbReference type="Pfam" id="PF00225">
    <property type="entry name" value="Kinesin"/>
    <property type="match status" value="1"/>
</dbReference>
<dbReference type="RefSeq" id="XP_013233577.1">
    <property type="nucleotide sequence ID" value="XM_013378123.1"/>
</dbReference>
<evidence type="ECO:0000259" key="3">
    <source>
        <dbReference type="PROSITE" id="PS50067"/>
    </source>
</evidence>
<dbReference type="PANTHER" id="PTHR24115">
    <property type="entry name" value="KINESIN-RELATED"/>
    <property type="match status" value="1"/>
</dbReference>
<dbReference type="SMART" id="SM00129">
    <property type="entry name" value="KISc"/>
    <property type="match status" value="1"/>
</dbReference>
<dbReference type="PANTHER" id="PTHR24115:SF9">
    <property type="entry name" value="KINESIN HEAVY CHAIN"/>
    <property type="match status" value="1"/>
</dbReference>
<feature type="compositionally biased region" description="Low complexity" evidence="2">
    <location>
        <begin position="604"/>
        <end position="621"/>
    </location>
</feature>
<feature type="region of interest" description="Disordered" evidence="2">
    <location>
        <begin position="142"/>
        <end position="215"/>
    </location>
</feature>
<keyword evidence="5" id="KW-1185">Reference proteome</keyword>
<dbReference type="InterPro" id="IPR027417">
    <property type="entry name" value="P-loop_NTPase"/>
</dbReference>
<evidence type="ECO:0000313" key="4">
    <source>
        <dbReference type="EMBL" id="CDJ42827.1"/>
    </source>
</evidence>
<dbReference type="AlphaFoldDB" id="U6KXE1"/>
<dbReference type="EMBL" id="HG675740">
    <property type="protein sequence ID" value="CDJ42827.1"/>
    <property type="molecule type" value="Genomic_DNA"/>
</dbReference>
<dbReference type="GO" id="GO:0008017">
    <property type="term" value="F:microtubule binding"/>
    <property type="evidence" value="ECO:0007669"/>
    <property type="project" value="InterPro"/>
</dbReference>
<dbReference type="GO" id="GO:0005524">
    <property type="term" value="F:ATP binding"/>
    <property type="evidence" value="ECO:0007669"/>
    <property type="project" value="UniProtKB-UniRule"/>
</dbReference>
<dbReference type="Gene3D" id="3.40.850.10">
    <property type="entry name" value="Kinesin motor domain"/>
    <property type="match status" value="1"/>
</dbReference>
<dbReference type="GO" id="GO:0030705">
    <property type="term" value="P:cytoskeleton-dependent intracellular transport"/>
    <property type="evidence" value="ECO:0007669"/>
    <property type="project" value="TreeGrafter"/>
</dbReference>
<proteinExistence type="inferred from homology"/>